<protein>
    <recommendedName>
        <fullName evidence="3">YkuD domain-containing protein</fullName>
    </recommendedName>
</protein>
<proteinExistence type="predicted"/>
<comment type="caution">
    <text evidence="1">The sequence shown here is derived from an EMBL/GenBank/DDBJ whole genome shotgun (WGS) entry which is preliminary data.</text>
</comment>
<evidence type="ECO:0000313" key="1">
    <source>
        <dbReference type="EMBL" id="MBM3332392.1"/>
    </source>
</evidence>
<dbReference type="AlphaFoldDB" id="A0A937XFX4"/>
<gene>
    <name evidence="1" type="ORF">FJY68_11195</name>
</gene>
<evidence type="ECO:0000313" key="2">
    <source>
        <dbReference type="Proteomes" id="UP000779900"/>
    </source>
</evidence>
<organism evidence="1 2">
    <name type="scientific">candidate division WOR-3 bacterium</name>
    <dbReference type="NCBI Taxonomy" id="2052148"/>
    <lineage>
        <taxon>Bacteria</taxon>
        <taxon>Bacteria division WOR-3</taxon>
    </lineage>
</organism>
<evidence type="ECO:0008006" key="3">
    <source>
        <dbReference type="Google" id="ProtNLM"/>
    </source>
</evidence>
<sequence>MGMRSTGFLAVVATIVGSIALVRLADAVGKRELIRAAAEADAEAKAVAGRHDSLQLVKVKLEQDTQFLNYRIASLSRREPYLVINRSERKLTLAVQDKTVLETRYRFRQTREEQDEYAALPRATLEVVNKQVRSTWCRPDWLYRLEGVTPPADSAARCVKDAFGAGAIFLGGDIVIHGKVSEDVPAEAIDHGYIELDSMPLKTIVDAVKPGTLVLIK</sequence>
<dbReference type="EMBL" id="VGIR01000082">
    <property type="protein sequence ID" value="MBM3332392.1"/>
    <property type="molecule type" value="Genomic_DNA"/>
</dbReference>
<accession>A0A937XFX4</accession>
<dbReference type="Gene3D" id="2.40.440.10">
    <property type="entry name" value="L,D-transpeptidase catalytic domain-like"/>
    <property type="match status" value="1"/>
</dbReference>
<name>A0A937XFX4_UNCW3</name>
<dbReference type="Proteomes" id="UP000779900">
    <property type="component" value="Unassembled WGS sequence"/>
</dbReference>
<reference evidence="1" key="1">
    <citation type="submission" date="2019-03" db="EMBL/GenBank/DDBJ databases">
        <title>Lake Tanganyika Metagenome-Assembled Genomes (MAGs).</title>
        <authorList>
            <person name="Tran P."/>
        </authorList>
    </citation>
    <scope>NUCLEOTIDE SEQUENCE</scope>
    <source>
        <strain evidence="1">K_DeepCast_150m_m2_040</strain>
    </source>
</reference>
<dbReference type="InterPro" id="IPR038063">
    <property type="entry name" value="Transpep_catalytic_dom"/>
</dbReference>